<comment type="similarity">
    <text evidence="1">Belongs to the helicase family. DinG subfamily.</text>
</comment>
<dbReference type="InterPro" id="IPR014001">
    <property type="entry name" value="Helicase_ATP-bd"/>
</dbReference>
<sequence>MKHQKHQENAVSDETSNPSAEPWIFDFEKWWPYDTYPTMHHNQSEAFKLIRSVLRKEGVGKTILELPTGSGKTVIGIVYLLTLHHKMQEGEIPTAPLFYIVPNKALVKQVCEMFPDITFGVYGRNEYDCLYYQPKETFTADQIPCLVLPCKHRVNQDDGTTQESGAEPCPYYLVKYKAKQLTQKARIIVCTASFYLFTQLIHEWPLPGGLVIDETDELAEIFRRALSTKVSDWHLSQCVTMMRQSGMDGEADLMQKFYDAVVRIVGVKSPQKPTLLKKHEISELLEVVPQFDTRKLKRRINALIKDGKIDAENSREVLNQLTVVANDLKRYAVSLAYALPEGDRRALNYLYAYYEGPDDLPGKKKVRCVINICNWYMPPLIRRILSPRTLAYTATIGEYSDFAYDTGIEGSFYTMNSDFPVENSRIFMPDDVANLAVKSVKPGDKDRMMRLIAKSAREFADQGHRSLVVVISNEERSRFLEIVEEYSLKMLTYGNGVSAREAIARFQAGEGEVFVGTAANCSHGLNFDKQTAPVIFFLRPGYPVQGDPLADFEEERMGNKRWGVWTWRVMRQLLQVRGRNIRSPEDLGVIFLMSGQFKRFAGKAIPGWLIKAYISGKKFRACVSEAKKLLKKS</sequence>
<organism evidence="3 4">
    <name type="scientific">Candidatus Kerfeldbacteria bacterium RIFCSPHIGHO2_12_FULL_48_17</name>
    <dbReference type="NCBI Taxonomy" id="1798542"/>
    <lineage>
        <taxon>Bacteria</taxon>
        <taxon>Candidatus Kerfeldiibacteriota</taxon>
    </lineage>
</organism>
<dbReference type="GO" id="GO:0006139">
    <property type="term" value="P:nucleobase-containing compound metabolic process"/>
    <property type="evidence" value="ECO:0007669"/>
    <property type="project" value="InterPro"/>
</dbReference>
<dbReference type="Proteomes" id="UP000176952">
    <property type="component" value="Unassembled WGS sequence"/>
</dbReference>
<dbReference type="AlphaFoldDB" id="A0A1G2B1Z0"/>
<comment type="caution">
    <text evidence="3">The sequence shown here is derived from an EMBL/GenBank/DDBJ whole genome shotgun (WGS) entry which is preliminary data.</text>
</comment>
<dbReference type="Pfam" id="PF04851">
    <property type="entry name" value="ResIII"/>
    <property type="match status" value="1"/>
</dbReference>
<reference evidence="3 4" key="1">
    <citation type="journal article" date="2016" name="Nat. Commun.">
        <title>Thousands of microbial genomes shed light on interconnected biogeochemical processes in an aquifer system.</title>
        <authorList>
            <person name="Anantharaman K."/>
            <person name="Brown C.T."/>
            <person name="Hug L.A."/>
            <person name="Sharon I."/>
            <person name="Castelle C.J."/>
            <person name="Probst A.J."/>
            <person name="Thomas B.C."/>
            <person name="Singh A."/>
            <person name="Wilkins M.J."/>
            <person name="Karaoz U."/>
            <person name="Brodie E.L."/>
            <person name="Williams K.H."/>
            <person name="Hubbard S.S."/>
            <person name="Banfield J.F."/>
        </authorList>
    </citation>
    <scope>NUCLEOTIDE SEQUENCE [LARGE SCALE GENOMIC DNA]</scope>
</reference>
<dbReference type="PROSITE" id="PS51192">
    <property type="entry name" value="HELICASE_ATP_BIND_1"/>
    <property type="match status" value="1"/>
</dbReference>
<dbReference type="InterPro" id="IPR006555">
    <property type="entry name" value="ATP-dep_Helicase_C"/>
</dbReference>
<dbReference type="InterPro" id="IPR006935">
    <property type="entry name" value="Helicase/UvrB_N"/>
</dbReference>
<feature type="domain" description="Helicase ATP-binding" evidence="2">
    <location>
        <begin position="53"/>
        <end position="212"/>
    </location>
</feature>
<proteinExistence type="inferred from homology"/>
<dbReference type="InterPro" id="IPR027417">
    <property type="entry name" value="P-loop_NTPase"/>
</dbReference>
<dbReference type="Gene3D" id="3.40.50.300">
    <property type="entry name" value="P-loop containing nucleotide triphosphate hydrolases"/>
    <property type="match status" value="2"/>
</dbReference>
<dbReference type="GO" id="GO:0016818">
    <property type="term" value="F:hydrolase activity, acting on acid anhydrides, in phosphorus-containing anhydrides"/>
    <property type="evidence" value="ECO:0007669"/>
    <property type="project" value="InterPro"/>
</dbReference>
<dbReference type="SUPFAM" id="SSF52540">
    <property type="entry name" value="P-loop containing nucleoside triphosphate hydrolases"/>
    <property type="match status" value="1"/>
</dbReference>
<dbReference type="GO" id="GO:0003677">
    <property type="term" value="F:DNA binding"/>
    <property type="evidence" value="ECO:0007669"/>
    <property type="project" value="InterPro"/>
</dbReference>
<dbReference type="PANTHER" id="PTHR11472:SF34">
    <property type="entry name" value="REGULATOR OF TELOMERE ELONGATION HELICASE 1"/>
    <property type="match status" value="1"/>
</dbReference>
<dbReference type="GO" id="GO:0005524">
    <property type="term" value="F:ATP binding"/>
    <property type="evidence" value="ECO:0007669"/>
    <property type="project" value="InterPro"/>
</dbReference>
<dbReference type="InterPro" id="IPR045028">
    <property type="entry name" value="DinG/Rad3-like"/>
</dbReference>
<evidence type="ECO:0000313" key="4">
    <source>
        <dbReference type="Proteomes" id="UP000176952"/>
    </source>
</evidence>
<evidence type="ECO:0000259" key="2">
    <source>
        <dbReference type="PROSITE" id="PS51192"/>
    </source>
</evidence>
<dbReference type="PANTHER" id="PTHR11472">
    <property type="entry name" value="DNA REPAIR DEAD HELICASE RAD3/XP-D SUBFAMILY MEMBER"/>
    <property type="match status" value="1"/>
</dbReference>
<dbReference type="EMBL" id="MHKD01000036">
    <property type="protein sequence ID" value="OGY82220.1"/>
    <property type="molecule type" value="Genomic_DNA"/>
</dbReference>
<name>A0A1G2B1Z0_9BACT</name>
<dbReference type="Pfam" id="PF13307">
    <property type="entry name" value="Helicase_C_2"/>
    <property type="match status" value="1"/>
</dbReference>
<evidence type="ECO:0000256" key="1">
    <source>
        <dbReference type="ARBA" id="ARBA00038058"/>
    </source>
</evidence>
<gene>
    <name evidence="3" type="ORF">A3F54_05420</name>
</gene>
<evidence type="ECO:0000313" key="3">
    <source>
        <dbReference type="EMBL" id="OGY82220.1"/>
    </source>
</evidence>
<dbReference type="GO" id="GO:0003678">
    <property type="term" value="F:DNA helicase activity"/>
    <property type="evidence" value="ECO:0007669"/>
    <property type="project" value="TreeGrafter"/>
</dbReference>
<accession>A0A1G2B1Z0</accession>
<dbReference type="SMART" id="SM00487">
    <property type="entry name" value="DEXDc"/>
    <property type="match status" value="1"/>
</dbReference>
<protein>
    <recommendedName>
        <fullName evidence="2">Helicase ATP-binding domain-containing protein</fullName>
    </recommendedName>
</protein>